<proteinExistence type="inferred from homology"/>
<dbReference type="RefSeq" id="WP_079427391.1">
    <property type="nucleotide sequence ID" value="NZ_MZGV01000064.1"/>
</dbReference>
<evidence type="ECO:0000256" key="5">
    <source>
        <dbReference type="ARBA" id="ARBA00022692"/>
    </source>
</evidence>
<evidence type="ECO:0000256" key="6">
    <source>
        <dbReference type="ARBA" id="ARBA00022989"/>
    </source>
</evidence>
<evidence type="ECO:0000313" key="9">
    <source>
        <dbReference type="EMBL" id="OPJ58102.1"/>
    </source>
</evidence>
<keyword evidence="5 8" id="KW-0812">Transmembrane</keyword>
<reference evidence="9 10" key="1">
    <citation type="submission" date="2017-03" db="EMBL/GenBank/DDBJ databases">
        <title>Genome sequence of Clostridium oryzae DSM 28571.</title>
        <authorList>
            <person name="Poehlein A."/>
            <person name="Daniel R."/>
        </authorList>
    </citation>
    <scope>NUCLEOTIDE SEQUENCE [LARGE SCALE GENOMIC DNA]</scope>
    <source>
        <strain evidence="9 10">DSM 28571</strain>
    </source>
</reference>
<comment type="similarity">
    <text evidence="2">Belongs to the amino acid-polyamine-organocation (APC) superfamily. Spore germination protein (SGP) (TC 2.A.3.9) family.</text>
</comment>
<protein>
    <submittedName>
        <fullName evidence="9">Spore germination protein YndE</fullName>
    </submittedName>
</protein>
<name>A0A1V4IDN2_9CLOT</name>
<evidence type="ECO:0000313" key="10">
    <source>
        <dbReference type="Proteomes" id="UP000190080"/>
    </source>
</evidence>
<feature type="transmembrane region" description="Helical" evidence="8">
    <location>
        <begin position="141"/>
        <end position="159"/>
    </location>
</feature>
<dbReference type="AlphaFoldDB" id="A0A1V4IDN2"/>
<dbReference type="NCBIfam" id="TIGR00912">
    <property type="entry name" value="2A0309"/>
    <property type="match status" value="1"/>
</dbReference>
<dbReference type="EMBL" id="MZGV01000064">
    <property type="protein sequence ID" value="OPJ58102.1"/>
    <property type="molecule type" value="Genomic_DNA"/>
</dbReference>
<comment type="subcellular location">
    <subcellularLocation>
        <location evidence="1">Membrane</location>
        <topology evidence="1">Multi-pass membrane protein</topology>
    </subcellularLocation>
</comment>
<keyword evidence="7 8" id="KW-0472">Membrane</keyword>
<comment type="caution">
    <text evidence="9">The sequence shown here is derived from an EMBL/GenBank/DDBJ whole genome shotgun (WGS) entry which is preliminary data.</text>
</comment>
<evidence type="ECO:0000256" key="4">
    <source>
        <dbReference type="ARBA" id="ARBA00022544"/>
    </source>
</evidence>
<organism evidence="9 10">
    <name type="scientific">Clostridium oryzae</name>
    <dbReference type="NCBI Taxonomy" id="1450648"/>
    <lineage>
        <taxon>Bacteria</taxon>
        <taxon>Bacillati</taxon>
        <taxon>Bacillota</taxon>
        <taxon>Clostridia</taxon>
        <taxon>Eubacteriales</taxon>
        <taxon>Clostridiaceae</taxon>
        <taxon>Clostridium</taxon>
    </lineage>
</organism>
<evidence type="ECO:0000256" key="1">
    <source>
        <dbReference type="ARBA" id="ARBA00004141"/>
    </source>
</evidence>
<dbReference type="Pfam" id="PF03845">
    <property type="entry name" value="Spore_permease"/>
    <property type="match status" value="1"/>
</dbReference>
<dbReference type="GO" id="GO:0009847">
    <property type="term" value="P:spore germination"/>
    <property type="evidence" value="ECO:0007669"/>
    <property type="project" value="InterPro"/>
</dbReference>
<feature type="transmembrane region" description="Helical" evidence="8">
    <location>
        <begin position="213"/>
        <end position="231"/>
    </location>
</feature>
<keyword evidence="10" id="KW-1185">Reference proteome</keyword>
<dbReference type="InterPro" id="IPR004761">
    <property type="entry name" value="Spore_GerAB"/>
</dbReference>
<dbReference type="PANTHER" id="PTHR34975">
    <property type="entry name" value="SPORE GERMINATION PROTEIN A2"/>
    <property type="match status" value="1"/>
</dbReference>
<dbReference type="STRING" id="1450648.CLORY_37790"/>
<keyword evidence="3" id="KW-0813">Transport</keyword>
<evidence type="ECO:0000256" key="3">
    <source>
        <dbReference type="ARBA" id="ARBA00022448"/>
    </source>
</evidence>
<feature type="transmembrane region" description="Helical" evidence="8">
    <location>
        <begin position="7"/>
        <end position="28"/>
    </location>
</feature>
<keyword evidence="4" id="KW-0309">Germination</keyword>
<feature type="transmembrane region" description="Helical" evidence="8">
    <location>
        <begin position="64"/>
        <end position="86"/>
    </location>
</feature>
<evidence type="ECO:0000256" key="7">
    <source>
        <dbReference type="ARBA" id="ARBA00023136"/>
    </source>
</evidence>
<feature type="transmembrane region" description="Helical" evidence="8">
    <location>
        <begin position="34"/>
        <end position="52"/>
    </location>
</feature>
<sequence>MVRLSKIQLFTLTFIFEIGSTTVFALGIEAKQDAWIVILIALCIGLIYTYIYTELQLAFPDKNYMEIMVILLGKGLGTALAILYPLNWFWNTSRNVREFGELVIVTTLPDTPLYVINFIFVAISVYMLTRGTETIARASELALPIVVFFIVGVYVLTFFSGNVDFKKLLPVLGEGIMPVLKAVPGIVFFPFGESFIFSMYWQYIDNKRDMRKTYILAIFLSGILLCCTLIMDITTLSAEYASIATIPFIESIRLINIANIITNIDAIGVIIIFLGGFFKMSIYFNGIVIMICTIFKIKNNKVVIILVGIILFLFSVYFEPSYAYHKWMFPFDANSFGLVQANGFPLLLLLIYWIKKRRRKFN</sequence>
<gene>
    <name evidence="9" type="primary">yndE_3</name>
    <name evidence="9" type="ORF">CLORY_37790</name>
</gene>
<keyword evidence="6 8" id="KW-1133">Transmembrane helix</keyword>
<dbReference type="OrthoDB" id="1675410at2"/>
<evidence type="ECO:0000256" key="8">
    <source>
        <dbReference type="SAM" id="Phobius"/>
    </source>
</evidence>
<feature type="transmembrane region" description="Helical" evidence="8">
    <location>
        <begin position="266"/>
        <end position="295"/>
    </location>
</feature>
<feature type="transmembrane region" description="Helical" evidence="8">
    <location>
        <begin position="302"/>
        <end position="318"/>
    </location>
</feature>
<dbReference type="Proteomes" id="UP000190080">
    <property type="component" value="Unassembled WGS sequence"/>
</dbReference>
<evidence type="ECO:0000256" key="2">
    <source>
        <dbReference type="ARBA" id="ARBA00007998"/>
    </source>
</evidence>
<feature type="transmembrane region" description="Helical" evidence="8">
    <location>
        <begin position="179"/>
        <end position="201"/>
    </location>
</feature>
<dbReference type="PANTHER" id="PTHR34975:SF2">
    <property type="entry name" value="SPORE GERMINATION PROTEIN A2"/>
    <property type="match status" value="1"/>
</dbReference>
<accession>A0A1V4IDN2</accession>
<feature type="transmembrane region" description="Helical" evidence="8">
    <location>
        <begin position="111"/>
        <end position="129"/>
    </location>
</feature>
<feature type="transmembrane region" description="Helical" evidence="8">
    <location>
        <begin position="338"/>
        <end position="354"/>
    </location>
</feature>
<dbReference type="GO" id="GO:0016020">
    <property type="term" value="C:membrane"/>
    <property type="evidence" value="ECO:0007669"/>
    <property type="project" value="UniProtKB-SubCell"/>
</dbReference>